<evidence type="ECO:0000313" key="1">
    <source>
        <dbReference type="EMBL" id="SER60616.1"/>
    </source>
</evidence>
<name>A0A1H9QJD6_9BACI</name>
<gene>
    <name evidence="1" type="ORF">SAMN02787113_04178</name>
</gene>
<dbReference type="InterPro" id="IPR010064">
    <property type="entry name" value="HK97-gp10_tail"/>
</dbReference>
<proteinExistence type="predicted"/>
<protein>
    <submittedName>
        <fullName evidence="1">Uncharacterized protein</fullName>
    </submittedName>
</protein>
<comment type="caution">
    <text evidence="1">The sequence shown here is derived from an EMBL/GenBank/DDBJ whole genome shotgun (WGS) entry which is preliminary data.</text>
</comment>
<evidence type="ECO:0000313" key="2">
    <source>
        <dbReference type="Proteomes" id="UP000199410"/>
    </source>
</evidence>
<organism evidence="1 2">
    <name type="scientific">Lysinibacillus fusiformis</name>
    <dbReference type="NCBI Taxonomy" id="28031"/>
    <lineage>
        <taxon>Bacteria</taxon>
        <taxon>Bacillati</taxon>
        <taxon>Bacillota</taxon>
        <taxon>Bacilli</taxon>
        <taxon>Bacillales</taxon>
        <taxon>Bacillaceae</taxon>
        <taxon>Lysinibacillus</taxon>
    </lineage>
</organism>
<reference evidence="1 2" key="1">
    <citation type="submission" date="2016-10" db="EMBL/GenBank/DDBJ databases">
        <authorList>
            <person name="Varghese N."/>
            <person name="Submissions S."/>
        </authorList>
    </citation>
    <scope>NUCLEOTIDE SEQUENCE [LARGE SCALE GENOMIC DNA]</scope>
    <source>
        <strain evidence="1 2">TC-13</strain>
    </source>
</reference>
<dbReference type="EMBL" id="FOEL01000019">
    <property type="protein sequence ID" value="SER60616.1"/>
    <property type="molecule type" value="Genomic_DNA"/>
</dbReference>
<dbReference type="RefSeq" id="WP_089987099.1">
    <property type="nucleotide sequence ID" value="NZ_FMVP01000021.1"/>
</dbReference>
<dbReference type="Pfam" id="PF04883">
    <property type="entry name" value="HK97-gp10_like"/>
    <property type="match status" value="1"/>
</dbReference>
<accession>A0A1H9QJD6</accession>
<sequence length="119" mass="13043">MATNINDLAAEINRTLGNYAHGVGEDIEKVAEKIAKKGAQQLKARSPVGARHRYAKGWRAKKIGKQWVVHNTEYQLTHLLEKGHAKVGGGRVPAKVHIAPVEEEMITEFIQGVEGAIRG</sequence>
<dbReference type="AlphaFoldDB" id="A0A1H9QJD6"/>
<dbReference type="Proteomes" id="UP000199410">
    <property type="component" value="Unassembled WGS sequence"/>
</dbReference>